<dbReference type="PANTHER" id="PTHR45623">
    <property type="entry name" value="CHROMODOMAIN-HELICASE-DNA-BINDING PROTEIN 3-RELATED-RELATED"/>
    <property type="match status" value="1"/>
</dbReference>
<accession>A0A9W7EMB8</accession>
<dbReference type="InterPro" id="IPR027417">
    <property type="entry name" value="P-loop_NTPase"/>
</dbReference>
<dbReference type="Gene3D" id="3.40.50.10810">
    <property type="entry name" value="Tandem AAA-ATPase domain"/>
    <property type="match status" value="1"/>
</dbReference>
<evidence type="ECO:0000256" key="3">
    <source>
        <dbReference type="ARBA" id="ARBA00022741"/>
    </source>
</evidence>
<keyword evidence="8" id="KW-0539">Nucleus</keyword>
<dbReference type="Pfam" id="PF00271">
    <property type="entry name" value="Helicase_C"/>
    <property type="match status" value="1"/>
</dbReference>
<dbReference type="SMART" id="SM00487">
    <property type="entry name" value="DEXDc"/>
    <property type="match status" value="1"/>
</dbReference>
<evidence type="ECO:0000256" key="4">
    <source>
        <dbReference type="ARBA" id="ARBA00022801"/>
    </source>
</evidence>
<dbReference type="InterPro" id="IPR009057">
    <property type="entry name" value="Homeodomain-like_sf"/>
</dbReference>
<evidence type="ECO:0000313" key="14">
    <source>
        <dbReference type="Proteomes" id="UP001165085"/>
    </source>
</evidence>
<dbReference type="FunFam" id="3.40.50.300:FF:000082">
    <property type="entry name" value="ISWI chromatin remodeling complex ATPase ISW1"/>
    <property type="match status" value="1"/>
</dbReference>
<proteinExistence type="inferred from homology"/>
<dbReference type="AlphaFoldDB" id="A0A9W7EMB8"/>
<dbReference type="PROSITE" id="PS51194">
    <property type="entry name" value="HELICASE_CTER"/>
    <property type="match status" value="1"/>
</dbReference>
<gene>
    <name evidence="13" type="ORF">TrST_g9980</name>
</gene>
<dbReference type="InterPro" id="IPR001650">
    <property type="entry name" value="Helicase_C-like"/>
</dbReference>
<dbReference type="CDD" id="cd18793">
    <property type="entry name" value="SF2_C_SNF"/>
    <property type="match status" value="1"/>
</dbReference>
<dbReference type="InterPro" id="IPR014001">
    <property type="entry name" value="Helicase_ATP-bd"/>
</dbReference>
<evidence type="ECO:0000313" key="13">
    <source>
        <dbReference type="EMBL" id="GMH86014.1"/>
    </source>
</evidence>
<dbReference type="GO" id="GO:0000785">
    <property type="term" value="C:chromatin"/>
    <property type="evidence" value="ECO:0007669"/>
    <property type="project" value="TreeGrafter"/>
</dbReference>
<dbReference type="SUPFAM" id="SSF46689">
    <property type="entry name" value="Homeodomain-like"/>
    <property type="match status" value="2"/>
</dbReference>
<dbReference type="GO" id="GO:0042393">
    <property type="term" value="F:histone binding"/>
    <property type="evidence" value="ECO:0007669"/>
    <property type="project" value="TreeGrafter"/>
</dbReference>
<feature type="compositionally biased region" description="Acidic residues" evidence="9">
    <location>
        <begin position="1"/>
        <end position="26"/>
    </location>
</feature>
<dbReference type="InterPro" id="IPR000330">
    <property type="entry name" value="SNF2_N"/>
</dbReference>
<evidence type="ECO:0000256" key="9">
    <source>
        <dbReference type="SAM" id="MobiDB-lite"/>
    </source>
</evidence>
<evidence type="ECO:0000256" key="2">
    <source>
        <dbReference type="ARBA" id="ARBA00009687"/>
    </source>
</evidence>
<evidence type="ECO:0000259" key="12">
    <source>
        <dbReference type="PROSITE" id="PS51293"/>
    </source>
</evidence>
<dbReference type="SMART" id="SM00717">
    <property type="entry name" value="SANT"/>
    <property type="match status" value="2"/>
</dbReference>
<dbReference type="GO" id="GO:0140658">
    <property type="term" value="F:ATP-dependent chromatin remodeler activity"/>
    <property type="evidence" value="ECO:0007669"/>
    <property type="project" value="TreeGrafter"/>
</dbReference>
<dbReference type="Gene3D" id="1.10.10.60">
    <property type="entry name" value="Homeodomain-like"/>
    <property type="match status" value="2"/>
</dbReference>
<feature type="region of interest" description="Disordered" evidence="9">
    <location>
        <begin position="114"/>
        <end position="138"/>
    </location>
</feature>
<dbReference type="Pfam" id="PF09111">
    <property type="entry name" value="SLIDE"/>
    <property type="match status" value="1"/>
</dbReference>
<evidence type="ECO:0000256" key="8">
    <source>
        <dbReference type="ARBA" id="ARBA00023242"/>
    </source>
</evidence>
<keyword evidence="7" id="KW-0175">Coiled coil</keyword>
<dbReference type="PROSITE" id="PS51293">
    <property type="entry name" value="SANT"/>
    <property type="match status" value="1"/>
</dbReference>
<dbReference type="GO" id="GO:0005634">
    <property type="term" value="C:nucleus"/>
    <property type="evidence" value="ECO:0007669"/>
    <property type="project" value="UniProtKB-SubCell"/>
</dbReference>
<dbReference type="EMBL" id="BRXY01000309">
    <property type="protein sequence ID" value="GMH86014.1"/>
    <property type="molecule type" value="Genomic_DNA"/>
</dbReference>
<dbReference type="PANTHER" id="PTHR45623:SF49">
    <property type="entry name" value="SWI_SNF-RELATED MATRIX-ASSOCIATED ACTIN-DEPENDENT REGULATOR OF CHROMATIN SUBFAMILY A MEMBER 5"/>
    <property type="match status" value="1"/>
</dbReference>
<organism evidence="13 14">
    <name type="scientific">Triparma strigata</name>
    <dbReference type="NCBI Taxonomy" id="1606541"/>
    <lineage>
        <taxon>Eukaryota</taxon>
        <taxon>Sar</taxon>
        <taxon>Stramenopiles</taxon>
        <taxon>Ochrophyta</taxon>
        <taxon>Bolidophyceae</taxon>
        <taxon>Parmales</taxon>
        <taxon>Triparmaceae</taxon>
        <taxon>Triparma</taxon>
    </lineage>
</organism>
<dbReference type="GO" id="GO:0003682">
    <property type="term" value="F:chromatin binding"/>
    <property type="evidence" value="ECO:0007669"/>
    <property type="project" value="TreeGrafter"/>
</dbReference>
<dbReference type="CDD" id="cd17997">
    <property type="entry name" value="DEXHc_SMARCA1_SMARCA5"/>
    <property type="match status" value="1"/>
</dbReference>
<keyword evidence="14" id="KW-1185">Reference proteome</keyword>
<feature type="domain" description="Helicase C-terminal" evidence="11">
    <location>
        <begin position="489"/>
        <end position="640"/>
    </location>
</feature>
<dbReference type="InterPro" id="IPR017884">
    <property type="entry name" value="SANT_dom"/>
</dbReference>
<reference evidence="14" key="1">
    <citation type="journal article" date="2023" name="Commun. Biol.">
        <title>Genome analysis of Parmales, the sister group of diatoms, reveals the evolutionary specialization of diatoms from phago-mixotrophs to photoautotrophs.</title>
        <authorList>
            <person name="Ban H."/>
            <person name="Sato S."/>
            <person name="Yoshikawa S."/>
            <person name="Yamada K."/>
            <person name="Nakamura Y."/>
            <person name="Ichinomiya M."/>
            <person name="Sato N."/>
            <person name="Blanc-Mathieu R."/>
            <person name="Endo H."/>
            <person name="Kuwata A."/>
            <person name="Ogata H."/>
        </authorList>
    </citation>
    <scope>NUCLEOTIDE SEQUENCE [LARGE SCALE GENOMIC DNA]</scope>
    <source>
        <strain evidence="14">NIES 3701</strain>
    </source>
</reference>
<feature type="region of interest" description="Disordered" evidence="9">
    <location>
        <begin position="1050"/>
        <end position="1077"/>
    </location>
</feature>
<dbReference type="InterPro" id="IPR015195">
    <property type="entry name" value="SLIDE"/>
</dbReference>
<feature type="domain" description="Helicase ATP-binding" evidence="10">
    <location>
        <begin position="183"/>
        <end position="354"/>
    </location>
</feature>
<keyword evidence="6" id="KW-0067">ATP-binding</keyword>
<dbReference type="SUPFAM" id="SSF52540">
    <property type="entry name" value="P-loop containing nucleoside triphosphate hydrolases"/>
    <property type="match status" value="2"/>
</dbReference>
<comment type="similarity">
    <text evidence="2">Belongs to the SNF2/RAD54 helicase family. ISWI subfamily.</text>
</comment>
<dbReference type="Proteomes" id="UP001165085">
    <property type="component" value="Unassembled WGS sequence"/>
</dbReference>
<dbReference type="Pfam" id="PF00176">
    <property type="entry name" value="SNF2-rel_dom"/>
    <property type="match status" value="1"/>
</dbReference>
<feature type="domain" description="SANT" evidence="12">
    <location>
        <begin position="868"/>
        <end position="923"/>
    </location>
</feature>
<evidence type="ECO:0000259" key="10">
    <source>
        <dbReference type="PROSITE" id="PS51192"/>
    </source>
</evidence>
<comment type="caution">
    <text evidence="13">The sequence shown here is derived from an EMBL/GenBank/DDBJ whole genome shotgun (WGS) entry which is preliminary data.</text>
</comment>
<dbReference type="PROSITE" id="PS51192">
    <property type="entry name" value="HELICASE_ATP_BIND_1"/>
    <property type="match status" value="1"/>
</dbReference>
<dbReference type="GO" id="GO:0003677">
    <property type="term" value="F:DNA binding"/>
    <property type="evidence" value="ECO:0007669"/>
    <property type="project" value="InterPro"/>
</dbReference>
<keyword evidence="5" id="KW-0347">Helicase</keyword>
<evidence type="ECO:0000256" key="1">
    <source>
        <dbReference type="ARBA" id="ARBA00004123"/>
    </source>
</evidence>
<name>A0A9W7EMB8_9STRA</name>
<keyword evidence="4" id="KW-0378">Hydrolase</keyword>
<protein>
    <submittedName>
        <fullName evidence="13">Uncharacterized protein</fullName>
    </submittedName>
</protein>
<dbReference type="SMART" id="SM00490">
    <property type="entry name" value="HELICc"/>
    <property type="match status" value="1"/>
</dbReference>
<feature type="region of interest" description="Disordered" evidence="9">
    <location>
        <begin position="1"/>
        <end position="74"/>
    </location>
</feature>
<evidence type="ECO:0000256" key="7">
    <source>
        <dbReference type="ARBA" id="ARBA00023054"/>
    </source>
</evidence>
<dbReference type="InterPro" id="IPR038718">
    <property type="entry name" value="SNF2-like_sf"/>
</dbReference>
<dbReference type="Gene3D" id="3.40.50.300">
    <property type="entry name" value="P-loop containing nucleotide triphosphate hydrolases"/>
    <property type="match status" value="1"/>
</dbReference>
<dbReference type="GO" id="GO:0004386">
    <property type="term" value="F:helicase activity"/>
    <property type="evidence" value="ECO:0007669"/>
    <property type="project" value="UniProtKB-KW"/>
</dbReference>
<evidence type="ECO:0000256" key="5">
    <source>
        <dbReference type="ARBA" id="ARBA00022806"/>
    </source>
</evidence>
<comment type="subcellular location">
    <subcellularLocation>
        <location evidence="1">Nucleus</location>
    </subcellularLocation>
</comment>
<dbReference type="InterPro" id="IPR001005">
    <property type="entry name" value="SANT/Myb"/>
</dbReference>
<dbReference type="GO" id="GO:0005524">
    <property type="term" value="F:ATP binding"/>
    <property type="evidence" value="ECO:0007669"/>
    <property type="project" value="UniProtKB-KW"/>
</dbReference>
<dbReference type="GO" id="GO:0034728">
    <property type="term" value="P:nucleosome organization"/>
    <property type="evidence" value="ECO:0007669"/>
    <property type="project" value="TreeGrafter"/>
</dbReference>
<dbReference type="GO" id="GO:0016887">
    <property type="term" value="F:ATP hydrolysis activity"/>
    <property type="evidence" value="ECO:0007669"/>
    <property type="project" value="TreeGrafter"/>
</dbReference>
<dbReference type="OrthoDB" id="5857104at2759"/>
<dbReference type="FunFam" id="3.40.50.10810:FF:000015">
    <property type="entry name" value="lymphoid-specific helicase isoform X1"/>
    <property type="match status" value="1"/>
</dbReference>
<feature type="compositionally biased region" description="Basic and acidic residues" evidence="9">
    <location>
        <begin position="52"/>
        <end position="74"/>
    </location>
</feature>
<sequence length="1077" mass="122267">MSANDNDSDVEIEGMEIDDIDSEEEQLTTSQSVSPVPPSGIVGGDVKEEESAEVKAAREKARKEEEVMQEAARREKEAMLARAGAKDLPEKADAQSRLNYLMTQSEVFSHFLAGSSTTGGDADKSKKKGKGGRTRMTEEAEDAALLATAQSKRRVIRVDKQPALLVPTCKMHPYQLEGLNWMIKLHDNGINGILADEMGLGKTLQTISLLAYLREARGIKGQHLVVVPKSVTGNWIREIKKWCPSIRAVKLPGTRDERLRVTRDVLPKNQKTGEYDWDVCVTSYEGMLKEKSVLGKMKWEYLIIDEAHRIKNENSSLSRVVRTMKTTHRLLITGTPLQNNLHELWALLNFLLPDVFGSADVFDSWFSLDAEGEGADEKKDNVIKKLHTVLRPFMLRRVKKDVAHALPPKKETKLFIGLTDMQMEYYKKILKKEAVELNSLGGSTNVRLLNTLMQLRKVCNHPYLFQGAEPGPPYSDGPHLWENTGKMQLLHKLLIKLKANGSRVLIFSQMTRMLDILEDYMRYVKYDYCRIDGSTGGEQRDEQMDEFNADDSKKFTFLLSTRAGGLGINLATADIVILFDSDWNPQVDLQAMDRAHRIGQKKPVQVFRFVTEGSVEEKITECADRKLFLDAAVIQQGRLADQNNKLGKDDLMKLVTFGADQILAKKGSSYTDEDIDLLLEKSEKRTEDMNAALQKNVQHNLASFSIMGDDEAGSSIYAFGGEDFKNKGGKAGGMMIDLGQRERKGRNYEGDGGAGGGFKADVKMGKKRSLNMLDHQFYNKEAITWFFDREDQLETARQQVQVQVTAIRDQAKLAPSLHNMRANLELEPGKSSEELFEKAQKIEDEMLSNPELRLSDEERAEKKALIDEAYADWSKGDFKTFTKALEMHGRYNLEQIQQDVANETGKSIKEVQKYYCSFLRRYREIAGYQKLIDRFDRAEAKREAREKRQVAISWKLEGVEDWKGGPPLLGTRHGNSYSAEEDSFLLFSVGRYGYGAWPKIRIAIRQHWQFRFNYFFKSRTEKDIQNRVDYLLKLVEKEYEEALVKEIKNSGSSSIKTEEDEGEGEEEKKKKAKMALA</sequence>
<evidence type="ECO:0000259" key="11">
    <source>
        <dbReference type="PROSITE" id="PS51194"/>
    </source>
</evidence>
<dbReference type="InterPro" id="IPR049730">
    <property type="entry name" value="SNF2/RAD54-like_C"/>
</dbReference>
<dbReference type="InterPro" id="IPR044754">
    <property type="entry name" value="Isw1/2_DEXHc"/>
</dbReference>
<keyword evidence="3" id="KW-0547">Nucleotide-binding</keyword>
<evidence type="ECO:0000256" key="6">
    <source>
        <dbReference type="ARBA" id="ARBA00022840"/>
    </source>
</evidence>